<dbReference type="STRING" id="4155.A0A022Q0A4"/>
<dbReference type="InterPro" id="IPR001715">
    <property type="entry name" value="CH_dom"/>
</dbReference>
<evidence type="ECO:0000313" key="4">
    <source>
        <dbReference type="Proteomes" id="UP000030748"/>
    </source>
</evidence>
<dbReference type="PANTHER" id="PTHR46756:SF18">
    <property type="entry name" value="GAS2-LIKE PROTEIN PICKLED EGGS"/>
    <property type="match status" value="1"/>
</dbReference>
<name>A0A022Q0A4_ERYGU</name>
<evidence type="ECO:0000259" key="2">
    <source>
        <dbReference type="PROSITE" id="PS50021"/>
    </source>
</evidence>
<evidence type="ECO:0000313" key="3">
    <source>
        <dbReference type="EMBL" id="EYU20578.1"/>
    </source>
</evidence>
<proteinExistence type="predicted"/>
<feature type="region of interest" description="Disordered" evidence="1">
    <location>
        <begin position="180"/>
        <end position="202"/>
    </location>
</feature>
<dbReference type="Gene3D" id="1.10.418.10">
    <property type="entry name" value="Calponin-like domain"/>
    <property type="match status" value="1"/>
</dbReference>
<protein>
    <recommendedName>
        <fullName evidence="2">Calponin-homology (CH) domain-containing protein</fullName>
    </recommendedName>
</protein>
<dbReference type="PROSITE" id="PS50021">
    <property type="entry name" value="CH"/>
    <property type="match status" value="1"/>
</dbReference>
<dbReference type="InterPro" id="IPR036872">
    <property type="entry name" value="CH_dom_sf"/>
</dbReference>
<dbReference type="Proteomes" id="UP000030748">
    <property type="component" value="Unassembled WGS sequence"/>
</dbReference>
<gene>
    <name evidence="3" type="ORF">MIMGU_mgv1a024950mg</name>
</gene>
<feature type="compositionally biased region" description="Low complexity" evidence="1">
    <location>
        <begin position="180"/>
        <end position="189"/>
    </location>
</feature>
<dbReference type="AlphaFoldDB" id="A0A022Q0A4"/>
<dbReference type="PANTHER" id="PTHR46756">
    <property type="entry name" value="TRANSGELIN"/>
    <property type="match status" value="1"/>
</dbReference>
<keyword evidence="4" id="KW-1185">Reference proteome</keyword>
<evidence type="ECO:0000256" key="1">
    <source>
        <dbReference type="SAM" id="MobiDB-lite"/>
    </source>
</evidence>
<sequence>MIDSSPSSSAESSFRELDQAFLQTQTRIWLGEVLNTRFDQDNLNISELLQDGEILFEVSKTVWNLLLTKCMELRHLKHKYGPFGSKTSSGRYKPYSNVDSFLKTCKILGLSGIDLFSPSDVVEKRDVRKVCICIRALSKKARSKHLCVPDFDVVICSSVAMPTDMVGVIRKSLESPQCSTLSSSSSFISRNTPLKKPEQVCR</sequence>
<dbReference type="EMBL" id="KI632264">
    <property type="protein sequence ID" value="EYU20578.1"/>
    <property type="molecule type" value="Genomic_DNA"/>
</dbReference>
<dbReference type="SUPFAM" id="SSF47576">
    <property type="entry name" value="Calponin-homology domain, CH-domain"/>
    <property type="match status" value="1"/>
</dbReference>
<reference evidence="3 4" key="1">
    <citation type="journal article" date="2013" name="Proc. Natl. Acad. Sci. U.S.A.">
        <title>Fine-scale variation in meiotic recombination in Mimulus inferred from population shotgun sequencing.</title>
        <authorList>
            <person name="Hellsten U."/>
            <person name="Wright K.M."/>
            <person name="Jenkins J."/>
            <person name="Shu S."/>
            <person name="Yuan Y."/>
            <person name="Wessler S.R."/>
            <person name="Schmutz J."/>
            <person name="Willis J.H."/>
            <person name="Rokhsar D.S."/>
        </authorList>
    </citation>
    <scope>NUCLEOTIDE SEQUENCE [LARGE SCALE GENOMIC DNA]</scope>
    <source>
        <strain evidence="4">cv. DUN x IM62</strain>
    </source>
</reference>
<dbReference type="eggNOG" id="ENOG502R1IX">
    <property type="taxonomic scope" value="Eukaryota"/>
</dbReference>
<accession>A0A022Q0A4</accession>
<organism evidence="3 4">
    <name type="scientific">Erythranthe guttata</name>
    <name type="common">Yellow monkey flower</name>
    <name type="synonym">Mimulus guttatus</name>
    <dbReference type="NCBI Taxonomy" id="4155"/>
    <lineage>
        <taxon>Eukaryota</taxon>
        <taxon>Viridiplantae</taxon>
        <taxon>Streptophyta</taxon>
        <taxon>Embryophyta</taxon>
        <taxon>Tracheophyta</taxon>
        <taxon>Spermatophyta</taxon>
        <taxon>Magnoliopsida</taxon>
        <taxon>eudicotyledons</taxon>
        <taxon>Gunneridae</taxon>
        <taxon>Pentapetalae</taxon>
        <taxon>asterids</taxon>
        <taxon>lamiids</taxon>
        <taxon>Lamiales</taxon>
        <taxon>Phrymaceae</taxon>
        <taxon>Erythranthe</taxon>
    </lineage>
</organism>
<dbReference type="CDD" id="cd00014">
    <property type="entry name" value="CH_SF"/>
    <property type="match status" value="1"/>
</dbReference>
<feature type="domain" description="Calponin-homology (CH)" evidence="2">
    <location>
        <begin position="20"/>
        <end position="142"/>
    </location>
</feature>